<evidence type="ECO:0000256" key="5">
    <source>
        <dbReference type="ARBA" id="ARBA00014387"/>
    </source>
</evidence>
<keyword evidence="6" id="KW-1017">Isopeptide bond</keyword>
<dbReference type="PANTHER" id="PTHR12731:SF1">
    <property type="entry name" value="TRANSLOCON-ASSOCIATED PROTEIN SUBUNIT DELTA"/>
    <property type="match status" value="1"/>
</dbReference>
<dbReference type="PANTHER" id="PTHR12731">
    <property type="entry name" value="TRANSLOCON-ASSOCIATED PROTEIN, DELTA SUBUNIT"/>
    <property type="match status" value="1"/>
</dbReference>
<proteinExistence type="inferred from homology"/>
<dbReference type="InterPro" id="IPR008855">
    <property type="entry name" value="TRAP-delta"/>
</dbReference>
<feature type="chain" id="PRO_5035825395" description="Translocon-associated protein subunit delta" evidence="15">
    <location>
        <begin position="23"/>
        <end position="172"/>
    </location>
</feature>
<keyword evidence="7" id="KW-0812">Transmembrane</keyword>
<evidence type="ECO:0000256" key="9">
    <source>
        <dbReference type="ARBA" id="ARBA00022824"/>
    </source>
</evidence>
<reference evidence="16" key="1">
    <citation type="submission" date="2021-04" db="EMBL/GenBank/DDBJ databases">
        <authorList>
            <consortium name="Molecular Ecology Group"/>
        </authorList>
    </citation>
    <scope>NUCLEOTIDE SEQUENCE</scope>
</reference>
<comment type="similarity">
    <text evidence="3">Belongs to the TRAP-delta family.</text>
</comment>
<keyword evidence="10" id="KW-0832">Ubl conjugation</keyword>
<feature type="signal peptide" evidence="15">
    <location>
        <begin position="1"/>
        <end position="22"/>
    </location>
</feature>
<accession>A0A8S3ZMS4</accession>
<evidence type="ECO:0000256" key="4">
    <source>
        <dbReference type="ARBA" id="ARBA00011819"/>
    </source>
</evidence>
<evidence type="ECO:0000313" key="16">
    <source>
        <dbReference type="EMBL" id="CAG5130823.1"/>
    </source>
</evidence>
<sequence length="172" mass="18855">MAATCQICVVLGLFLLPAFIYGDTCLAPVVKSQTYSTPEAVVSTDTVLIAEFTLTCKNNLKNINLYADIGGRTIPATKTYEANKYQISISDEHKKLPPGTYEIRIFDEEGFAALRKAQRSGESTDSLKPLFTISLSHQGIWSGPVLQSEFVAAMTAIIVWWLAYTARGKLLA</sequence>
<evidence type="ECO:0000256" key="11">
    <source>
        <dbReference type="ARBA" id="ARBA00022989"/>
    </source>
</evidence>
<comment type="subunit">
    <text evidence="4">Heterotetramer of TRAP-alpha, TRAP-beta, TRAP-delta and TRAP-gamma.</text>
</comment>
<keyword evidence="17" id="KW-1185">Reference proteome</keyword>
<keyword evidence="9" id="KW-0256">Endoplasmic reticulum</keyword>
<evidence type="ECO:0000256" key="2">
    <source>
        <dbReference type="ARBA" id="ARBA00004115"/>
    </source>
</evidence>
<name>A0A8S3ZMS4_9EUPU</name>
<gene>
    <name evidence="16" type="ORF">CUNI_LOCUS16381</name>
</gene>
<evidence type="ECO:0000256" key="10">
    <source>
        <dbReference type="ARBA" id="ARBA00022843"/>
    </source>
</evidence>
<evidence type="ECO:0000256" key="6">
    <source>
        <dbReference type="ARBA" id="ARBA00022499"/>
    </source>
</evidence>
<evidence type="ECO:0000256" key="14">
    <source>
        <dbReference type="ARBA" id="ARBA00031791"/>
    </source>
</evidence>
<evidence type="ECO:0000256" key="7">
    <source>
        <dbReference type="ARBA" id="ARBA00022692"/>
    </source>
</evidence>
<dbReference type="OrthoDB" id="10055808at2759"/>
<protein>
    <recommendedName>
        <fullName evidence="5">Translocon-associated protein subunit delta</fullName>
    </recommendedName>
    <alternativeName>
        <fullName evidence="14">Signal sequence receptor subunit delta</fullName>
    </alternativeName>
</protein>
<evidence type="ECO:0000256" key="1">
    <source>
        <dbReference type="ARBA" id="ARBA00002838"/>
    </source>
</evidence>
<evidence type="ECO:0000256" key="3">
    <source>
        <dbReference type="ARBA" id="ARBA00009294"/>
    </source>
</evidence>
<dbReference type="GO" id="GO:0005789">
    <property type="term" value="C:endoplasmic reticulum membrane"/>
    <property type="evidence" value="ECO:0007669"/>
    <property type="project" value="UniProtKB-SubCell"/>
</dbReference>
<comment type="function">
    <text evidence="1">TRAP proteins are part of a complex whose function is to bind calcium to the ER membrane and thereby regulate the retention of ER resident proteins.</text>
</comment>
<evidence type="ECO:0000313" key="17">
    <source>
        <dbReference type="Proteomes" id="UP000678393"/>
    </source>
</evidence>
<dbReference type="Proteomes" id="UP000678393">
    <property type="component" value="Unassembled WGS sequence"/>
</dbReference>
<evidence type="ECO:0000256" key="12">
    <source>
        <dbReference type="ARBA" id="ARBA00023136"/>
    </source>
</evidence>
<dbReference type="Pfam" id="PF05404">
    <property type="entry name" value="TRAP-delta"/>
    <property type="match status" value="1"/>
</dbReference>
<evidence type="ECO:0000256" key="8">
    <source>
        <dbReference type="ARBA" id="ARBA00022729"/>
    </source>
</evidence>
<organism evidence="16 17">
    <name type="scientific">Candidula unifasciata</name>
    <dbReference type="NCBI Taxonomy" id="100452"/>
    <lineage>
        <taxon>Eukaryota</taxon>
        <taxon>Metazoa</taxon>
        <taxon>Spiralia</taxon>
        <taxon>Lophotrochozoa</taxon>
        <taxon>Mollusca</taxon>
        <taxon>Gastropoda</taxon>
        <taxon>Heterobranchia</taxon>
        <taxon>Euthyneura</taxon>
        <taxon>Panpulmonata</taxon>
        <taxon>Eupulmonata</taxon>
        <taxon>Stylommatophora</taxon>
        <taxon>Helicina</taxon>
        <taxon>Helicoidea</taxon>
        <taxon>Geomitridae</taxon>
        <taxon>Candidula</taxon>
    </lineage>
</organism>
<keyword evidence="12" id="KW-0472">Membrane</keyword>
<comment type="caution">
    <text evidence="16">The sequence shown here is derived from an EMBL/GenBank/DDBJ whole genome shotgun (WGS) entry which is preliminary data.</text>
</comment>
<evidence type="ECO:0000256" key="15">
    <source>
        <dbReference type="SAM" id="SignalP"/>
    </source>
</evidence>
<keyword evidence="11" id="KW-1133">Transmembrane helix</keyword>
<dbReference type="EMBL" id="CAJHNH020004288">
    <property type="protein sequence ID" value="CAG5130823.1"/>
    <property type="molecule type" value="Genomic_DNA"/>
</dbReference>
<evidence type="ECO:0000256" key="13">
    <source>
        <dbReference type="ARBA" id="ARBA00023157"/>
    </source>
</evidence>
<keyword evidence="13" id="KW-1015">Disulfide bond</keyword>
<keyword evidence="8 15" id="KW-0732">Signal</keyword>
<dbReference type="AlphaFoldDB" id="A0A8S3ZMS4"/>
<comment type="subcellular location">
    <subcellularLocation>
        <location evidence="2">Endoplasmic reticulum membrane</location>
        <topology evidence="2">Single-pass type I membrane protein</topology>
    </subcellularLocation>
</comment>